<evidence type="ECO:0000256" key="2">
    <source>
        <dbReference type="SAM" id="SignalP"/>
    </source>
</evidence>
<feature type="chain" id="PRO_5010740838" evidence="2">
    <location>
        <begin position="30"/>
        <end position="237"/>
    </location>
</feature>
<dbReference type="STRING" id="1325564.NSJP_3023"/>
<keyword evidence="2" id="KW-0732">Signal</keyword>
<evidence type="ECO:0000313" key="4">
    <source>
        <dbReference type="Proteomes" id="UP000192042"/>
    </source>
</evidence>
<dbReference type="Proteomes" id="UP000192042">
    <property type="component" value="Chromosome I"/>
</dbReference>
<proteinExistence type="predicted"/>
<evidence type="ECO:0000313" key="3">
    <source>
        <dbReference type="EMBL" id="SLM49190.1"/>
    </source>
</evidence>
<sequence length="237" mass="24632">MQPRLHSFSTLIAAGIFLVLIALAGVATAEQPTSIAQTTESVPFTPEQDAPPPTTGEIRERGTSLDPVVTLQPRRIAVRSITISIITTALLTGGLVSVPLAPRLLAGELPSQTPSPARDREAEKDTGAQETAPVPREEKGPMTGPGDVQERAIRQGTGAPGESPVCACVSPAGQCVFSAVHGCVPSQGPVGCAGGCFEEKPQLGNVRPSVLPKSNAPVLQRRGVEIEKPLSSEKEGR</sequence>
<evidence type="ECO:0000256" key="1">
    <source>
        <dbReference type="SAM" id="MobiDB-lite"/>
    </source>
</evidence>
<feature type="region of interest" description="Disordered" evidence="1">
    <location>
        <begin position="107"/>
        <end position="149"/>
    </location>
</feature>
<feature type="signal peptide" evidence="2">
    <location>
        <begin position="1"/>
        <end position="29"/>
    </location>
</feature>
<keyword evidence="4" id="KW-1185">Reference proteome</keyword>
<dbReference type="EMBL" id="LT828648">
    <property type="protein sequence ID" value="SLM49190.1"/>
    <property type="molecule type" value="Genomic_DNA"/>
</dbReference>
<dbReference type="AlphaFoldDB" id="A0A1W1I864"/>
<name>A0A1W1I864_9BACT</name>
<organism evidence="3 4">
    <name type="scientific">Nitrospira japonica</name>
    <dbReference type="NCBI Taxonomy" id="1325564"/>
    <lineage>
        <taxon>Bacteria</taxon>
        <taxon>Pseudomonadati</taxon>
        <taxon>Nitrospirota</taxon>
        <taxon>Nitrospiria</taxon>
        <taxon>Nitrospirales</taxon>
        <taxon>Nitrospiraceae</taxon>
        <taxon>Nitrospira</taxon>
    </lineage>
</organism>
<feature type="compositionally biased region" description="Basic and acidic residues" evidence="1">
    <location>
        <begin position="117"/>
        <end position="127"/>
    </location>
</feature>
<dbReference type="KEGG" id="nja:NSJP_3023"/>
<reference evidence="3 4" key="1">
    <citation type="submission" date="2017-03" db="EMBL/GenBank/DDBJ databases">
        <authorList>
            <person name="Afonso C.L."/>
            <person name="Miller P.J."/>
            <person name="Scott M.A."/>
            <person name="Spackman E."/>
            <person name="Goraichik I."/>
            <person name="Dimitrov K.M."/>
            <person name="Suarez D.L."/>
            <person name="Swayne D.E."/>
        </authorList>
    </citation>
    <scope>NUCLEOTIDE SEQUENCE [LARGE SCALE GENOMIC DNA]</scope>
    <source>
        <strain evidence="3">Genome sequencing of Nitrospira japonica strain NJ11</strain>
    </source>
</reference>
<protein>
    <submittedName>
        <fullName evidence="3">Uncharacterized protein</fullName>
    </submittedName>
</protein>
<feature type="region of interest" description="Disordered" evidence="1">
    <location>
        <begin position="37"/>
        <end position="65"/>
    </location>
</feature>
<accession>A0A1W1I864</accession>
<gene>
    <name evidence="3" type="ORF">NSJP_3023</name>
</gene>